<gene>
    <name evidence="1" type="primary">AVEN_124022_1</name>
    <name evidence="1" type="ORF">CDAR_206801</name>
</gene>
<keyword evidence="2" id="KW-1185">Reference proteome</keyword>
<accession>A0AAV4W5F4</accession>
<evidence type="ECO:0000313" key="1">
    <source>
        <dbReference type="EMBL" id="GIY77618.1"/>
    </source>
</evidence>
<proteinExistence type="predicted"/>
<dbReference type="EMBL" id="BPLQ01014147">
    <property type="protein sequence ID" value="GIY77618.1"/>
    <property type="molecule type" value="Genomic_DNA"/>
</dbReference>
<reference evidence="1 2" key="1">
    <citation type="submission" date="2021-06" db="EMBL/GenBank/DDBJ databases">
        <title>Caerostris darwini draft genome.</title>
        <authorList>
            <person name="Kono N."/>
            <person name="Arakawa K."/>
        </authorList>
    </citation>
    <scope>NUCLEOTIDE SEQUENCE [LARGE SCALE GENOMIC DNA]</scope>
</reference>
<evidence type="ECO:0000313" key="2">
    <source>
        <dbReference type="Proteomes" id="UP001054837"/>
    </source>
</evidence>
<comment type="caution">
    <text evidence="1">The sequence shown here is derived from an EMBL/GenBank/DDBJ whole genome shotgun (WGS) entry which is preliminary data.</text>
</comment>
<dbReference type="Proteomes" id="UP001054837">
    <property type="component" value="Unassembled WGS sequence"/>
</dbReference>
<name>A0AAV4W5F4_9ARAC</name>
<dbReference type="AlphaFoldDB" id="A0AAV4W5F4"/>
<organism evidence="1 2">
    <name type="scientific">Caerostris darwini</name>
    <dbReference type="NCBI Taxonomy" id="1538125"/>
    <lineage>
        <taxon>Eukaryota</taxon>
        <taxon>Metazoa</taxon>
        <taxon>Ecdysozoa</taxon>
        <taxon>Arthropoda</taxon>
        <taxon>Chelicerata</taxon>
        <taxon>Arachnida</taxon>
        <taxon>Araneae</taxon>
        <taxon>Araneomorphae</taxon>
        <taxon>Entelegynae</taxon>
        <taxon>Araneoidea</taxon>
        <taxon>Araneidae</taxon>
        <taxon>Caerostris</taxon>
    </lineage>
</organism>
<sequence>MVNNGDCLESPTFIVDTMEETKWCLFVFLTFKDDGFKDLLFGLRRMPDSKGPSSIKIAIEYALLTTDGSVAGEYTVTKQKVFKNESVVQRLFDLKYVISADEIEKSFSNANFTVRIKMWKCSGEINNDGYCMARTHIGVEKKSAIWSIRNFSTLEKGNELTYRINSTLNDKLIVMLKLSVTGEDETLQVRFISSDTGVESRSFSIKLSVLNSNSDAVTCGEVKVMFGTRVKESKCLLTLTKKRYNEKEKSVSPR</sequence>
<protein>
    <submittedName>
        <fullName evidence="1">Uncharacterized protein</fullName>
    </submittedName>
</protein>